<proteinExistence type="inferred from homology"/>
<dbReference type="STRING" id="645990.SAMN00120144_1919"/>
<gene>
    <name evidence="7" type="ORF">SAMN00120144_1919</name>
</gene>
<dbReference type="Proteomes" id="UP000192266">
    <property type="component" value="Unassembled WGS sequence"/>
</dbReference>
<dbReference type="SUPFAM" id="SSF56317">
    <property type="entry name" value="Carbon-nitrogen hydrolase"/>
    <property type="match status" value="1"/>
</dbReference>
<dbReference type="EC" id="3.5.1.3" evidence="3"/>
<dbReference type="GO" id="GO:0106008">
    <property type="term" value="F:2-oxoglutaramate amidase activity"/>
    <property type="evidence" value="ECO:0007669"/>
    <property type="project" value="TreeGrafter"/>
</dbReference>
<evidence type="ECO:0000256" key="4">
    <source>
        <dbReference type="ARBA" id="ARBA00052904"/>
    </source>
</evidence>
<protein>
    <recommendedName>
        <fullName evidence="5">Omega-amidase YafV</fullName>
        <ecNumber evidence="3">3.5.1.3</ecNumber>
    </recommendedName>
</protein>
<dbReference type="InterPro" id="IPR052737">
    <property type="entry name" value="Omega-amidase_YafV"/>
</dbReference>
<feature type="domain" description="CN hydrolase" evidence="6">
    <location>
        <begin position="4"/>
        <end position="237"/>
    </location>
</feature>
<evidence type="ECO:0000256" key="3">
    <source>
        <dbReference type="ARBA" id="ARBA00039118"/>
    </source>
</evidence>
<keyword evidence="7" id="KW-0808">Transferase</keyword>
<comment type="catalytic activity">
    <reaction evidence="4">
        <text>a monoamide of a dicarboxylate + H2O = a dicarboxylate + NH4(+)</text>
        <dbReference type="Rhea" id="RHEA:11716"/>
        <dbReference type="ChEBI" id="CHEBI:15377"/>
        <dbReference type="ChEBI" id="CHEBI:28938"/>
        <dbReference type="ChEBI" id="CHEBI:28965"/>
        <dbReference type="ChEBI" id="CHEBI:77450"/>
        <dbReference type="EC" id="3.5.1.3"/>
    </reaction>
</comment>
<dbReference type="NCBIfam" id="NF007757">
    <property type="entry name" value="PRK10438.1"/>
    <property type="match status" value="1"/>
</dbReference>
<dbReference type="PROSITE" id="PS50263">
    <property type="entry name" value="CN_HYDROLASE"/>
    <property type="match status" value="1"/>
</dbReference>
<dbReference type="GO" id="GO:0016746">
    <property type="term" value="F:acyltransferase activity"/>
    <property type="evidence" value="ECO:0007669"/>
    <property type="project" value="UniProtKB-KW"/>
</dbReference>
<evidence type="ECO:0000313" key="8">
    <source>
        <dbReference type="Proteomes" id="UP000192266"/>
    </source>
</evidence>
<dbReference type="CDD" id="cd07575">
    <property type="entry name" value="Xc-1258_like"/>
    <property type="match status" value="1"/>
</dbReference>
<organism evidence="7 8">
    <name type="scientific">Hymenobacter roseosalivarius DSM 11622</name>
    <dbReference type="NCBI Taxonomy" id="645990"/>
    <lineage>
        <taxon>Bacteria</taxon>
        <taxon>Pseudomonadati</taxon>
        <taxon>Bacteroidota</taxon>
        <taxon>Cytophagia</taxon>
        <taxon>Cytophagales</taxon>
        <taxon>Hymenobacteraceae</taxon>
        <taxon>Hymenobacter</taxon>
    </lineage>
</organism>
<reference evidence="7 8" key="1">
    <citation type="submission" date="2017-04" db="EMBL/GenBank/DDBJ databases">
        <authorList>
            <person name="Afonso C.L."/>
            <person name="Miller P.J."/>
            <person name="Scott M.A."/>
            <person name="Spackman E."/>
            <person name="Goraichik I."/>
            <person name="Dimitrov K.M."/>
            <person name="Suarez D.L."/>
            <person name="Swayne D.E."/>
        </authorList>
    </citation>
    <scope>NUCLEOTIDE SEQUENCE [LARGE SCALE GENOMIC DNA]</scope>
    <source>
        <strain evidence="7 8">DSM 11622</strain>
    </source>
</reference>
<dbReference type="GO" id="GO:0050152">
    <property type="term" value="F:omega-amidase activity"/>
    <property type="evidence" value="ECO:0007669"/>
    <property type="project" value="UniProtKB-EC"/>
</dbReference>
<dbReference type="Pfam" id="PF00795">
    <property type="entry name" value="CN_hydrolase"/>
    <property type="match status" value="1"/>
</dbReference>
<evidence type="ECO:0000313" key="7">
    <source>
        <dbReference type="EMBL" id="SMB95357.1"/>
    </source>
</evidence>
<dbReference type="EMBL" id="FWWW01000068">
    <property type="protein sequence ID" value="SMB95357.1"/>
    <property type="molecule type" value="Genomic_DNA"/>
</dbReference>
<evidence type="ECO:0000256" key="5">
    <source>
        <dbReference type="ARBA" id="ARBA00072139"/>
    </source>
</evidence>
<evidence type="ECO:0000256" key="1">
    <source>
        <dbReference type="ARBA" id="ARBA00010613"/>
    </source>
</evidence>
<keyword evidence="7" id="KW-0012">Acyltransferase</keyword>
<keyword evidence="2" id="KW-0378">Hydrolase</keyword>
<dbReference type="OrthoDB" id="9811121at2"/>
<evidence type="ECO:0000259" key="6">
    <source>
        <dbReference type="PROSITE" id="PS50263"/>
    </source>
</evidence>
<name>A0A1W1VPS2_9BACT</name>
<dbReference type="AlphaFoldDB" id="A0A1W1VPS2"/>
<dbReference type="PANTHER" id="PTHR47799:SF1">
    <property type="entry name" value="OMEGA-AMIDASE YAFV"/>
    <property type="match status" value="1"/>
</dbReference>
<dbReference type="InterPro" id="IPR036526">
    <property type="entry name" value="C-N_Hydrolase_sf"/>
</dbReference>
<sequence>MADLTVSFIQASLQWHDPEANRSGLLRYIQDLPVATDLIVLPEMFTTGFSMKAPELAETMDGPSVAWLLAAAESRNAVVTGSLIVREDGQYYNRLIWARPDGTLSHYDKRHLFRMAGEHNVYAAGTTRLVEEWRGWRICPLVCYDLRFPVWSRNPAAAPYDLLLYVANWPAVRRMAWSTLLRARAIENVAYTMGVNRVGTDGNNHAYAGDSVLLDMCGEYLVEVGNQETGITRTLRRKDLEDFRERFPALLDADDFMVGQPVAVK</sequence>
<accession>A0A1W1VPS2</accession>
<dbReference type="FunFam" id="3.60.110.10:FF:000004">
    <property type="entry name" value="Carbon-nitrogen hydrolase"/>
    <property type="match status" value="1"/>
</dbReference>
<keyword evidence="8" id="KW-1185">Reference proteome</keyword>
<dbReference type="PANTHER" id="PTHR47799">
    <property type="entry name" value="OMEGA-AMIDASE YAFV"/>
    <property type="match status" value="1"/>
</dbReference>
<comment type="similarity">
    <text evidence="1">Belongs to the carbon-nitrogen hydrolase superfamily. NIT1/NIT2 family.</text>
</comment>
<dbReference type="Gene3D" id="3.60.110.10">
    <property type="entry name" value="Carbon-nitrogen hydrolase"/>
    <property type="match status" value="1"/>
</dbReference>
<keyword evidence="7" id="KW-0449">Lipoprotein</keyword>
<dbReference type="InterPro" id="IPR003010">
    <property type="entry name" value="C-N_Hydrolase"/>
</dbReference>
<evidence type="ECO:0000256" key="2">
    <source>
        <dbReference type="ARBA" id="ARBA00022801"/>
    </source>
</evidence>